<dbReference type="InterPro" id="IPR041851">
    <property type="entry name" value="RecD_N_sf"/>
</dbReference>
<dbReference type="InterPro" id="IPR003593">
    <property type="entry name" value="AAA+_ATPase"/>
</dbReference>
<name>A4CBT3_9GAMM</name>
<comment type="miscellaneous">
    <text evidence="11">In the RecBCD complex, RecB has a slow 3'-5' helicase, an exonuclease activity and loads RecA onto ssDNA, RecD has a fast 5'-3' helicase activity, while RecC stimulates the ATPase and processivity of the RecB helicase and contributes to recognition of the Chi site.</text>
</comment>
<evidence type="ECO:0000256" key="7">
    <source>
        <dbReference type="ARBA" id="ARBA00022840"/>
    </source>
</evidence>
<comment type="subunit">
    <text evidence="11">Heterotrimer of RecB, RecC and RecD. All subunits contribute to DNA-binding.</text>
</comment>
<evidence type="ECO:0000256" key="2">
    <source>
        <dbReference type="ARBA" id="ARBA00022741"/>
    </source>
</evidence>
<dbReference type="SUPFAM" id="SSF52540">
    <property type="entry name" value="P-loop containing nucleoside triphosphate hydrolases"/>
    <property type="match status" value="1"/>
</dbReference>
<dbReference type="CDD" id="cd18809">
    <property type="entry name" value="SF1_C_RecD"/>
    <property type="match status" value="1"/>
</dbReference>
<dbReference type="Proteomes" id="UP000006201">
    <property type="component" value="Unassembled WGS sequence"/>
</dbReference>
<dbReference type="GO" id="GO:0017116">
    <property type="term" value="F:single-stranded DNA helicase activity"/>
    <property type="evidence" value="ECO:0007669"/>
    <property type="project" value="TreeGrafter"/>
</dbReference>
<dbReference type="GO" id="GO:0043139">
    <property type="term" value="F:5'-3' DNA helicase activity"/>
    <property type="evidence" value="ECO:0007669"/>
    <property type="project" value="UniProtKB-UniRule"/>
</dbReference>
<dbReference type="GO" id="GO:0008854">
    <property type="term" value="F:exodeoxyribonuclease V activity"/>
    <property type="evidence" value="ECO:0007669"/>
    <property type="project" value="InterPro"/>
</dbReference>
<evidence type="ECO:0000256" key="4">
    <source>
        <dbReference type="ARBA" id="ARBA00022801"/>
    </source>
</evidence>
<dbReference type="NCBIfam" id="TIGR01447">
    <property type="entry name" value="recD"/>
    <property type="match status" value="1"/>
</dbReference>
<evidence type="ECO:0000256" key="9">
    <source>
        <dbReference type="ARBA" id="ARBA00023204"/>
    </source>
</evidence>
<evidence type="ECO:0000256" key="6">
    <source>
        <dbReference type="ARBA" id="ARBA00022839"/>
    </source>
</evidence>
<accession>A4CBT3</accession>
<dbReference type="InterPro" id="IPR027417">
    <property type="entry name" value="P-loop_NTPase"/>
</dbReference>
<keyword evidence="1 11" id="KW-0540">Nuclease</keyword>
<reference evidence="13 14" key="1">
    <citation type="submission" date="2006-02" db="EMBL/GenBank/DDBJ databases">
        <authorList>
            <person name="Moran M.A."/>
            <person name="Kjelleberg S."/>
            <person name="Egan S."/>
            <person name="Saunders N."/>
            <person name="Thomas T."/>
            <person name="Ferriera S."/>
            <person name="Johnson J."/>
            <person name="Kravitz S."/>
            <person name="Halpern A."/>
            <person name="Remington K."/>
            <person name="Beeson K."/>
            <person name="Tran B."/>
            <person name="Rogers Y.-H."/>
            <person name="Friedman R."/>
            <person name="Venter J.C."/>
        </authorList>
    </citation>
    <scope>NUCLEOTIDE SEQUENCE [LARGE SCALE GENOMIC DNA]</scope>
    <source>
        <strain evidence="13 14">D2</strain>
    </source>
</reference>
<comment type="similarity">
    <text evidence="11">Belongs to the RecD family.</text>
</comment>
<keyword evidence="7 11" id="KW-0067">ATP-binding</keyword>
<sequence>MLAQLIADEKVTQLDIQLAQLLVKDSNDPVFYVVLLLSQYNARQHTCLPLAQVDWSNPFMLETPVPLFASYEHCLTALRDHPVVGEGKPLLLFAERLYFARYAEYEQILANKLHSLAKRALKLDESRLAQLLDQYFGTTPTLDWQKIACAMAVQNAFCVISGGPGTGKTTTVTKLLAILQSLYLAAPLSIKLVAPTGKAAARLSESIRDAKQKLELAPNLNAVIPEQAQTIHRLLGVIPQSNKYRHNSHNPLHLDLLIVDEASMVDLALMAKLVEAMPEHGRLILLGDKDQLTSVDTGNVLADICQDLVLGVQPFYSEARVLQLNKLCHQGQHTALQAKQSDYVLADNIAFLQHSHRFDEKSGIGQLAKAVNSNDKQLLQEIKAFGYPELAFYDLTNEYKAMIIRCAEAYSQYLALIKQGASPQEVHDAFLQYQLLAAVREGNYGVNKLNSKIEAQLARMGLISPSHRHYVGMPLMISQNDYQLKLFNGDIGIIMPDDDGQLKAVFMSEGGSTRSFYPARLPAHEKVYAMTIHKSQGSEFLHTVMILPPMQQAKIGVNRQLVYTGITRAKKRFDLIAQPQVLQLAMNKMLTRSSGLYQRLQQS</sequence>
<evidence type="ECO:0000256" key="8">
    <source>
        <dbReference type="ARBA" id="ARBA00023125"/>
    </source>
</evidence>
<evidence type="ECO:0000259" key="12">
    <source>
        <dbReference type="SMART" id="SM00382"/>
    </source>
</evidence>
<dbReference type="InterPro" id="IPR049550">
    <property type="entry name" value="RecD_N"/>
</dbReference>
<dbReference type="InterPro" id="IPR027785">
    <property type="entry name" value="UvrD-like_helicase_C"/>
</dbReference>
<dbReference type="PANTHER" id="PTHR43788">
    <property type="entry name" value="DNA2/NAM7 HELICASE FAMILY MEMBER"/>
    <property type="match status" value="1"/>
</dbReference>
<dbReference type="Pfam" id="PF21185">
    <property type="entry name" value="RecD_N"/>
    <property type="match status" value="1"/>
</dbReference>
<evidence type="ECO:0000256" key="11">
    <source>
        <dbReference type="HAMAP-Rule" id="MF_01487"/>
    </source>
</evidence>
<dbReference type="HOGENOM" id="CLU_007524_1_2_6"/>
<keyword evidence="2 11" id="KW-0547">Nucleotide-binding</keyword>
<evidence type="ECO:0000256" key="1">
    <source>
        <dbReference type="ARBA" id="ARBA00022722"/>
    </source>
</evidence>
<dbReference type="HAMAP" id="MF_01487">
    <property type="entry name" value="RecD"/>
    <property type="match status" value="1"/>
</dbReference>
<dbReference type="CDD" id="cd17933">
    <property type="entry name" value="DEXSc_RecD-like"/>
    <property type="match status" value="1"/>
</dbReference>
<dbReference type="InterPro" id="IPR006344">
    <property type="entry name" value="RecD"/>
</dbReference>
<dbReference type="RefSeq" id="WP_009839652.1">
    <property type="nucleotide sequence ID" value="NZ_CH959301.1"/>
</dbReference>
<dbReference type="Pfam" id="PF13245">
    <property type="entry name" value="AAA_19"/>
    <property type="match status" value="1"/>
</dbReference>
<keyword evidence="14" id="KW-1185">Reference proteome</keyword>
<evidence type="ECO:0000256" key="3">
    <source>
        <dbReference type="ARBA" id="ARBA00022763"/>
    </source>
</evidence>
<dbReference type="PANTHER" id="PTHR43788:SF6">
    <property type="entry name" value="DNA HELICASE B"/>
    <property type="match status" value="1"/>
</dbReference>
<dbReference type="eggNOG" id="COG0507">
    <property type="taxonomic scope" value="Bacteria"/>
</dbReference>
<protein>
    <recommendedName>
        <fullName evidence="11">RecBCD enzyme subunit RecD</fullName>
        <ecNumber evidence="11">5.6.2.3</ecNumber>
    </recommendedName>
    <alternativeName>
        <fullName evidence="11">DNA 5'-3' helicase subunit RecD</fullName>
    </alternativeName>
    <alternativeName>
        <fullName evidence="11">Exonuclease V subunit RecD</fullName>
        <shortName evidence="11">ExoV subunit RecD</shortName>
    </alternativeName>
    <alternativeName>
        <fullName evidence="11">Helicase/nuclease RecBCD subunit RecD</fullName>
    </alternativeName>
</protein>
<dbReference type="Pfam" id="PF13538">
    <property type="entry name" value="UvrD_C_2"/>
    <property type="match status" value="1"/>
</dbReference>
<keyword evidence="4 11" id="KW-0378">Hydrolase</keyword>
<evidence type="ECO:0000256" key="5">
    <source>
        <dbReference type="ARBA" id="ARBA00022806"/>
    </source>
</evidence>
<dbReference type="Gene3D" id="3.40.50.300">
    <property type="entry name" value="P-loop containing nucleotide triphosphate hydrolases"/>
    <property type="match status" value="3"/>
</dbReference>
<organism evidence="13 14">
    <name type="scientific">Pseudoalteromonas tunicata D2</name>
    <dbReference type="NCBI Taxonomy" id="87626"/>
    <lineage>
        <taxon>Bacteria</taxon>
        <taxon>Pseudomonadati</taxon>
        <taxon>Pseudomonadota</taxon>
        <taxon>Gammaproteobacteria</taxon>
        <taxon>Alteromonadales</taxon>
        <taxon>Pseudoalteromonadaceae</taxon>
        <taxon>Pseudoalteromonas</taxon>
    </lineage>
</organism>
<evidence type="ECO:0000313" key="13">
    <source>
        <dbReference type="EMBL" id="EAR27820.1"/>
    </source>
</evidence>
<dbReference type="SMART" id="SM00382">
    <property type="entry name" value="AAA"/>
    <property type="match status" value="1"/>
</dbReference>
<evidence type="ECO:0000256" key="10">
    <source>
        <dbReference type="ARBA" id="ARBA00023235"/>
    </source>
</evidence>
<keyword evidence="9 11" id="KW-0234">DNA repair</keyword>
<dbReference type="EC" id="5.6.2.3" evidence="11"/>
<comment type="catalytic activity">
    <reaction evidence="11">
        <text>ATP + H2O = ADP + phosphate + H(+)</text>
        <dbReference type="Rhea" id="RHEA:13065"/>
        <dbReference type="ChEBI" id="CHEBI:15377"/>
        <dbReference type="ChEBI" id="CHEBI:15378"/>
        <dbReference type="ChEBI" id="CHEBI:30616"/>
        <dbReference type="ChEBI" id="CHEBI:43474"/>
        <dbReference type="ChEBI" id="CHEBI:456216"/>
        <dbReference type="EC" id="5.6.2.3"/>
    </reaction>
</comment>
<keyword evidence="10 11" id="KW-0413">Isomerase</keyword>
<evidence type="ECO:0000313" key="14">
    <source>
        <dbReference type="Proteomes" id="UP000006201"/>
    </source>
</evidence>
<feature type="binding site" evidence="11">
    <location>
        <begin position="162"/>
        <end position="169"/>
    </location>
    <ligand>
        <name>ATP</name>
        <dbReference type="ChEBI" id="CHEBI:30616"/>
    </ligand>
</feature>
<dbReference type="STRING" id="87626.PTD2_18400"/>
<keyword evidence="3 11" id="KW-0227">DNA damage</keyword>
<comment type="function">
    <text evidence="11">A helicase/nuclease that prepares dsDNA breaks (DSB) for recombinational DNA repair. Binds to DSBs and unwinds DNA via a highly rapid and processive ATP-dependent bidirectional helicase activity. Unwinds dsDNA until it encounters a Chi (crossover hotspot instigator) sequence from the 3' direction. Cuts ssDNA a few nucleotides 3' to the Chi site. The properties and activities of the enzyme are changed at Chi. The Chi-altered holoenzyme produces a long 3'-ssDNA overhang and facilitates RecA-binding to the ssDNA for homologous DNA recombination and repair. Holoenzyme degrades any linearized DNA that is unable to undergo homologous recombination. In the holoenzyme this subunit has ssDNA-dependent ATPase and 5'-3' helicase activity. When added to pre-assembled RecBC greatly stimulates nuclease activity and augments holoenzyme processivity. Negatively regulates the RecA-loading ability of RecBCD.</text>
</comment>
<proteinExistence type="inferred from homology"/>
<keyword evidence="5 11" id="KW-0347">Helicase</keyword>
<dbReference type="GO" id="GO:0005524">
    <property type="term" value="F:ATP binding"/>
    <property type="evidence" value="ECO:0007669"/>
    <property type="project" value="UniProtKB-UniRule"/>
</dbReference>
<dbReference type="InterPro" id="IPR050534">
    <property type="entry name" value="Coronavir_polyprotein_1ab"/>
</dbReference>
<dbReference type="OrthoDB" id="9803432at2"/>
<dbReference type="GO" id="GO:0016887">
    <property type="term" value="F:ATP hydrolysis activity"/>
    <property type="evidence" value="ECO:0007669"/>
    <property type="project" value="RHEA"/>
</dbReference>
<gene>
    <name evidence="11" type="primary">recD</name>
    <name evidence="13" type="ORF">PTD2_18400</name>
</gene>
<dbReference type="Gene3D" id="1.10.10.1020">
    <property type="entry name" value="RecBCD complex, subunit RecD, N-terminal domain"/>
    <property type="match status" value="1"/>
</dbReference>
<keyword evidence="8 11" id="KW-0238">DNA-binding</keyword>
<dbReference type="GO" id="GO:0003677">
    <property type="term" value="F:DNA binding"/>
    <property type="evidence" value="ECO:0007669"/>
    <property type="project" value="UniProtKB-UniRule"/>
</dbReference>
<feature type="domain" description="AAA+ ATPase" evidence="12">
    <location>
        <begin position="154"/>
        <end position="315"/>
    </location>
</feature>
<dbReference type="AlphaFoldDB" id="A4CBT3"/>
<keyword evidence="6 11" id="KW-0269">Exonuclease</keyword>
<dbReference type="EMBL" id="AAOH01000005">
    <property type="protein sequence ID" value="EAR27820.1"/>
    <property type="molecule type" value="Genomic_DNA"/>
</dbReference>
<dbReference type="GO" id="GO:0000724">
    <property type="term" value="P:double-strand break repair via homologous recombination"/>
    <property type="evidence" value="ECO:0007669"/>
    <property type="project" value="UniProtKB-UniRule"/>
</dbReference>
<comment type="caution">
    <text evidence="13">The sequence shown here is derived from an EMBL/GenBank/DDBJ whole genome shotgun (WGS) entry which is preliminary data.</text>
</comment>
<dbReference type="GO" id="GO:0009338">
    <property type="term" value="C:exodeoxyribonuclease V complex"/>
    <property type="evidence" value="ECO:0007669"/>
    <property type="project" value="InterPro"/>
</dbReference>